<evidence type="ECO:0000256" key="1">
    <source>
        <dbReference type="SAM" id="Phobius"/>
    </source>
</evidence>
<dbReference type="InterPro" id="IPR021279">
    <property type="entry name" value="DUF2721"/>
</dbReference>
<feature type="transmembrane region" description="Helical" evidence="1">
    <location>
        <begin position="108"/>
        <end position="130"/>
    </location>
</feature>
<sequence>MLFDAPTIEQLSIVISQVTGPAFLLAAEAQLLGVLVSRQDRIVDRARELADLDDGHAQAHRKVEVPILRRRAVLVHRSIYWGVASCVVTSFLVIVAFASAFFRFRHEFGAGFLFMIAMGLFTAALVAFALEIKLAYAEIDAADTLMRQRDRRRGHLKAPAQE</sequence>
<accession>A0ABN6VLN1</accession>
<name>A0ABN6VLN1_9HYPH</name>
<proteinExistence type="predicted"/>
<gene>
    <name evidence="2" type="ORF">SS37A_34800</name>
</gene>
<keyword evidence="1" id="KW-0812">Transmembrane</keyword>
<dbReference type="EMBL" id="AP027142">
    <property type="protein sequence ID" value="BDV35951.1"/>
    <property type="molecule type" value="Genomic_DNA"/>
</dbReference>
<protein>
    <recommendedName>
        <fullName evidence="4">DUF2721 domain-containing protein</fullName>
    </recommendedName>
</protein>
<dbReference type="RefSeq" id="WP_202071157.1">
    <property type="nucleotide sequence ID" value="NZ_AP027142.1"/>
</dbReference>
<dbReference type="Pfam" id="PF11026">
    <property type="entry name" value="DUF2721"/>
    <property type="match status" value="1"/>
</dbReference>
<evidence type="ECO:0008006" key="4">
    <source>
        <dbReference type="Google" id="ProtNLM"/>
    </source>
</evidence>
<keyword evidence="3" id="KW-1185">Reference proteome</keyword>
<keyword evidence="1" id="KW-1133">Transmembrane helix</keyword>
<feature type="transmembrane region" description="Helical" evidence="1">
    <location>
        <begin position="79"/>
        <end position="102"/>
    </location>
</feature>
<reference evidence="2 3" key="1">
    <citation type="journal article" date="2023" name="Int. J. Syst. Evol. Microbiol.">
        <title>Methylocystis iwaonis sp. nov., a type II methane-oxidizing bacterium from surface soil of a rice paddy field in Japan, and emended description of the genus Methylocystis (ex Whittenbury et al. 1970) Bowman et al. 1993.</title>
        <authorList>
            <person name="Kaise H."/>
            <person name="Sawadogo J.B."/>
            <person name="Alam M.S."/>
            <person name="Ueno C."/>
            <person name="Dianou D."/>
            <person name="Shinjo R."/>
            <person name="Asakawa S."/>
        </authorList>
    </citation>
    <scope>NUCLEOTIDE SEQUENCE [LARGE SCALE GENOMIC DNA]</scope>
    <source>
        <strain evidence="2 3">SS37A-Re</strain>
    </source>
</reference>
<organism evidence="2 3">
    <name type="scientific">Methylocystis iwaonis</name>
    <dbReference type="NCBI Taxonomy" id="2885079"/>
    <lineage>
        <taxon>Bacteria</taxon>
        <taxon>Pseudomonadati</taxon>
        <taxon>Pseudomonadota</taxon>
        <taxon>Alphaproteobacteria</taxon>
        <taxon>Hyphomicrobiales</taxon>
        <taxon>Methylocystaceae</taxon>
        <taxon>Methylocystis</taxon>
    </lineage>
</organism>
<evidence type="ECO:0000313" key="2">
    <source>
        <dbReference type="EMBL" id="BDV35951.1"/>
    </source>
</evidence>
<keyword evidence="1" id="KW-0472">Membrane</keyword>
<evidence type="ECO:0000313" key="3">
    <source>
        <dbReference type="Proteomes" id="UP001317629"/>
    </source>
</evidence>
<dbReference type="Proteomes" id="UP001317629">
    <property type="component" value="Chromosome"/>
</dbReference>